<evidence type="ECO:0000313" key="1">
    <source>
        <dbReference type="EMBL" id="KAH8004331.1"/>
    </source>
</evidence>
<dbReference type="EMBL" id="CM037617">
    <property type="protein sequence ID" value="KAH8004331.1"/>
    <property type="molecule type" value="Genomic_DNA"/>
</dbReference>
<keyword evidence="2" id="KW-1185">Reference proteome</keyword>
<reference evidence="1" key="1">
    <citation type="submission" date="2021-08" db="EMBL/GenBank/DDBJ databases">
        <title>The first chromosome-level gecko genome reveals the dynamic sex chromosomes of Neotropical dwarf geckos (Sphaerodactylidae: Sphaerodactylus).</title>
        <authorList>
            <person name="Pinto B.J."/>
            <person name="Keating S.E."/>
            <person name="Gamble T."/>
        </authorList>
    </citation>
    <scope>NUCLEOTIDE SEQUENCE</scope>
    <source>
        <strain evidence="1">TG3544</strain>
    </source>
</reference>
<organism evidence="1 2">
    <name type="scientific">Sphaerodactylus townsendi</name>
    <dbReference type="NCBI Taxonomy" id="933632"/>
    <lineage>
        <taxon>Eukaryota</taxon>
        <taxon>Metazoa</taxon>
        <taxon>Chordata</taxon>
        <taxon>Craniata</taxon>
        <taxon>Vertebrata</taxon>
        <taxon>Euteleostomi</taxon>
        <taxon>Lepidosauria</taxon>
        <taxon>Squamata</taxon>
        <taxon>Bifurcata</taxon>
        <taxon>Gekkota</taxon>
        <taxon>Sphaerodactylidae</taxon>
        <taxon>Sphaerodactylus</taxon>
    </lineage>
</organism>
<protein>
    <submittedName>
        <fullName evidence="1">Uncharacterized protein</fullName>
    </submittedName>
</protein>
<name>A0ACB8FFS9_9SAUR</name>
<evidence type="ECO:0000313" key="2">
    <source>
        <dbReference type="Proteomes" id="UP000827872"/>
    </source>
</evidence>
<comment type="caution">
    <text evidence="1">The sequence shown here is derived from an EMBL/GenBank/DDBJ whole genome shotgun (WGS) entry which is preliminary data.</text>
</comment>
<sequence length="437" mass="49264">MCKNDNVSWHMIGLGSVANMHGVHFQGNTIHLGGRIRDTLALFPHTSMTALMQPDRAGTFQVVCTTFDHFTGGMKHLYEVEACNKAAEDRRWYGTIRTHYIAAEEVEWDYAPNKSWAEKKENSMSKEESYGHVFVSQGEDRIGSKYKKVVYRAYKSGDFLEHKKRTAREQHLQILGVFPSSRELASSAKRSTLMGWGGQIPSFDASLFLKSKVADCNSDFLPGGPLIRAEVGDTILILFKNKASRPYSVTAHGIEDTTNGEEAHVTMPGEISIYQWNVPERSGPGISDPNCITWVYYSTANVVKDMSSGLIGPLIICRKGVLNAEGLRKDIDREFVLLFTVFDENESWYLKGNVEKYLRKNPKEFNHTADFVEGNKMHAINGKIFYNLPGLIMKEGENTNWYLIGIGNEIDIHTAHFHGESFLLKFSLQAVIDKAIY</sequence>
<dbReference type="Proteomes" id="UP000827872">
    <property type="component" value="Linkage Group LG04"/>
</dbReference>
<gene>
    <name evidence="1" type="ORF">K3G42_008133</name>
</gene>
<accession>A0ACB8FFS9</accession>
<proteinExistence type="predicted"/>